<accession>A0A392SXQ3</accession>
<protein>
    <submittedName>
        <fullName evidence="1">Uncharacterized protein</fullName>
    </submittedName>
</protein>
<reference evidence="1 2" key="1">
    <citation type="journal article" date="2018" name="Front. Plant Sci.">
        <title>Red Clover (Trifolium pratense) and Zigzag Clover (T. medium) - A Picture of Genomic Similarities and Differences.</title>
        <authorList>
            <person name="Dluhosova J."/>
            <person name="Istvanek J."/>
            <person name="Nedelnik J."/>
            <person name="Repkova J."/>
        </authorList>
    </citation>
    <scope>NUCLEOTIDE SEQUENCE [LARGE SCALE GENOMIC DNA]</scope>
    <source>
        <strain evidence="2">cv. 10/8</strain>
        <tissue evidence="1">Leaf</tissue>
    </source>
</reference>
<feature type="non-terminal residue" evidence="1">
    <location>
        <position position="66"/>
    </location>
</feature>
<evidence type="ECO:0000313" key="2">
    <source>
        <dbReference type="Proteomes" id="UP000265520"/>
    </source>
</evidence>
<keyword evidence="2" id="KW-1185">Reference proteome</keyword>
<evidence type="ECO:0000313" key="1">
    <source>
        <dbReference type="EMBL" id="MCI52666.1"/>
    </source>
</evidence>
<dbReference type="Proteomes" id="UP000265520">
    <property type="component" value="Unassembled WGS sequence"/>
</dbReference>
<comment type="caution">
    <text evidence="1">The sequence shown here is derived from an EMBL/GenBank/DDBJ whole genome shotgun (WGS) entry which is preliminary data.</text>
</comment>
<name>A0A392SXQ3_9FABA</name>
<sequence length="66" mass="7516">MLLLNERQLFLHKLSCLVRLNGLKLLARRDGIAQHDSFHLMVQGHFPELLRADLVEKGSVAIPLET</sequence>
<organism evidence="1 2">
    <name type="scientific">Trifolium medium</name>
    <dbReference type="NCBI Taxonomy" id="97028"/>
    <lineage>
        <taxon>Eukaryota</taxon>
        <taxon>Viridiplantae</taxon>
        <taxon>Streptophyta</taxon>
        <taxon>Embryophyta</taxon>
        <taxon>Tracheophyta</taxon>
        <taxon>Spermatophyta</taxon>
        <taxon>Magnoliopsida</taxon>
        <taxon>eudicotyledons</taxon>
        <taxon>Gunneridae</taxon>
        <taxon>Pentapetalae</taxon>
        <taxon>rosids</taxon>
        <taxon>fabids</taxon>
        <taxon>Fabales</taxon>
        <taxon>Fabaceae</taxon>
        <taxon>Papilionoideae</taxon>
        <taxon>50 kb inversion clade</taxon>
        <taxon>NPAAA clade</taxon>
        <taxon>Hologalegina</taxon>
        <taxon>IRL clade</taxon>
        <taxon>Trifolieae</taxon>
        <taxon>Trifolium</taxon>
    </lineage>
</organism>
<dbReference type="AlphaFoldDB" id="A0A392SXQ3"/>
<dbReference type="EMBL" id="LXQA010450880">
    <property type="protein sequence ID" value="MCI52666.1"/>
    <property type="molecule type" value="Genomic_DNA"/>
</dbReference>
<proteinExistence type="predicted"/>